<dbReference type="GO" id="GO:0051537">
    <property type="term" value="F:2 iron, 2 sulfur cluster binding"/>
    <property type="evidence" value="ECO:0007669"/>
    <property type="project" value="UniProtKB-KW"/>
</dbReference>
<dbReference type="PIRSF" id="PIRSF006816">
    <property type="entry name" value="Cyc3_hyd_g"/>
    <property type="match status" value="1"/>
</dbReference>
<evidence type="ECO:0000256" key="7">
    <source>
        <dbReference type="ARBA" id="ARBA00022982"/>
    </source>
</evidence>
<accession>A0A0M2NMH2</accession>
<evidence type="ECO:0000256" key="11">
    <source>
        <dbReference type="PIRSR" id="PIRSR006816-1"/>
    </source>
</evidence>
<keyword evidence="3 11" id="KW-0285">Flavoprotein</keyword>
<dbReference type="Gene3D" id="3.40.50.80">
    <property type="entry name" value="Nucleotide-binding domain of ferredoxin-NADP reductase (FNR) module"/>
    <property type="match status" value="1"/>
</dbReference>
<feature type="domain" description="FAD-binding FR-type" evidence="13">
    <location>
        <begin position="3"/>
        <end position="104"/>
    </location>
</feature>
<evidence type="ECO:0000256" key="1">
    <source>
        <dbReference type="ARBA" id="ARBA00006422"/>
    </source>
</evidence>
<evidence type="ECO:0000256" key="10">
    <source>
        <dbReference type="ARBA" id="ARBA00034078"/>
    </source>
</evidence>
<dbReference type="InterPro" id="IPR012165">
    <property type="entry name" value="Cyt_c3_hydrogenase_gsu"/>
</dbReference>
<feature type="binding site" evidence="11">
    <location>
        <begin position="79"/>
        <end position="80"/>
    </location>
    <ligand>
        <name>FAD</name>
        <dbReference type="ChEBI" id="CHEBI:57692"/>
    </ligand>
</feature>
<name>A0A0M2NMH2_9FIRM</name>
<keyword evidence="7" id="KW-0249">Electron transport</keyword>
<reference evidence="14 15" key="1">
    <citation type="submission" date="2015-04" db="EMBL/GenBank/DDBJ databases">
        <title>Draft genome sequence of bacteremic isolate Catabacter hongkongensis type strain HKU16T.</title>
        <authorList>
            <person name="Lau S.K."/>
            <person name="Teng J.L."/>
            <person name="Huang Y."/>
            <person name="Curreem S.O."/>
            <person name="Tsui S.K."/>
            <person name="Woo P.C."/>
        </authorList>
    </citation>
    <scope>NUCLEOTIDE SEQUENCE [LARGE SCALE GENOMIC DNA]</scope>
    <source>
        <strain evidence="14 15">HKU16</strain>
    </source>
</reference>
<evidence type="ECO:0000313" key="15">
    <source>
        <dbReference type="Proteomes" id="UP000034076"/>
    </source>
</evidence>
<comment type="cofactor">
    <cofactor evidence="12">
        <name>[2Fe-2S] cluster</name>
        <dbReference type="ChEBI" id="CHEBI:190135"/>
    </cofactor>
    <text evidence="12">Binds 1 [2Fe-2S] cluster per subunit.</text>
</comment>
<sequence length="257" mass="28585">MIKKHTTERVLSNELIAQNTYLMKLTCSEDAMRFYRPGQFAHIEIPHARELLLRRPISINYVDFEKKEVHIAYNAIGKGTKLLSLVRPGDTLDVLMPMGNGFMLKDDMKKVWLIGGGIGIAPLKSLSCKYPDREYTAFLGYRSKECVYQIQDFESFATTHVATDDGTFGVAGFCTNLLADELSKDKPDVILACGPLVFFRTLARVIGDVPAFVSMEQHMGCGTGGCATCVCKIGGEYKKVCTQGPVFDIREVDALYE</sequence>
<evidence type="ECO:0000256" key="5">
    <source>
        <dbReference type="ARBA" id="ARBA00022723"/>
    </source>
</evidence>
<protein>
    <submittedName>
        <fullName evidence="14">Dihydroorotate dehydrogenase electron transfer subunit</fullName>
        <ecNumber evidence="14">1.3.98.1</ecNumber>
    </submittedName>
</protein>
<feature type="binding site" evidence="12">
    <location>
        <position position="221"/>
    </location>
    <ligand>
        <name>[2Fe-2S] cluster</name>
        <dbReference type="ChEBI" id="CHEBI:190135"/>
    </ligand>
</feature>
<feature type="binding site" evidence="12">
    <location>
        <position position="226"/>
    </location>
    <ligand>
        <name>[2Fe-2S] cluster</name>
        <dbReference type="ChEBI" id="CHEBI:190135"/>
    </ligand>
</feature>
<dbReference type="EMBL" id="LAYJ01000078">
    <property type="protein sequence ID" value="KKI51425.1"/>
    <property type="molecule type" value="Genomic_DNA"/>
</dbReference>
<evidence type="ECO:0000313" key="14">
    <source>
        <dbReference type="EMBL" id="KKI51425.1"/>
    </source>
</evidence>
<dbReference type="Proteomes" id="UP000034076">
    <property type="component" value="Unassembled WGS sequence"/>
</dbReference>
<feature type="binding site" evidence="12">
    <location>
        <position position="229"/>
    </location>
    <ligand>
        <name>[2Fe-2S] cluster</name>
        <dbReference type="ChEBI" id="CHEBI:190135"/>
    </ligand>
</feature>
<feature type="binding site" evidence="11">
    <location>
        <begin position="55"/>
        <end position="58"/>
    </location>
    <ligand>
        <name>FAD</name>
        <dbReference type="ChEBI" id="CHEBI:57692"/>
    </ligand>
</feature>
<dbReference type="InterPro" id="IPR019480">
    <property type="entry name" value="Dihydroorotate_DH_Fe-S-bd"/>
</dbReference>
<keyword evidence="2" id="KW-0813">Transport</keyword>
<dbReference type="EC" id="1.3.98.1" evidence="14"/>
<dbReference type="InterPro" id="IPR050353">
    <property type="entry name" value="PyrK_electron_transfer"/>
</dbReference>
<dbReference type="PANTHER" id="PTHR43513:SF3">
    <property type="entry name" value="DIHYDROOROTATE DEHYDROGENASE B (NAD(+)), ELECTRON TRANSFER SUBUNIT-RELATED"/>
    <property type="match status" value="1"/>
</dbReference>
<dbReference type="AlphaFoldDB" id="A0A0M2NMH2"/>
<evidence type="ECO:0000256" key="4">
    <source>
        <dbReference type="ARBA" id="ARBA00022714"/>
    </source>
</evidence>
<dbReference type="CDD" id="cd06218">
    <property type="entry name" value="DHOD_e_trans"/>
    <property type="match status" value="1"/>
</dbReference>
<evidence type="ECO:0000256" key="2">
    <source>
        <dbReference type="ARBA" id="ARBA00022448"/>
    </source>
</evidence>
<dbReference type="GO" id="GO:0050660">
    <property type="term" value="F:flavin adenine dinucleotide binding"/>
    <property type="evidence" value="ECO:0007669"/>
    <property type="project" value="InterPro"/>
</dbReference>
<proteinExistence type="inferred from homology"/>
<dbReference type="InterPro" id="IPR039261">
    <property type="entry name" value="FNR_nucleotide-bd"/>
</dbReference>
<evidence type="ECO:0000256" key="9">
    <source>
        <dbReference type="ARBA" id="ARBA00023014"/>
    </source>
</evidence>
<comment type="caution">
    <text evidence="14">The sequence shown here is derived from an EMBL/GenBank/DDBJ whole genome shotgun (WGS) entry which is preliminary data.</text>
</comment>
<keyword evidence="4 12" id="KW-0001">2Fe-2S</keyword>
<dbReference type="InterPro" id="IPR017927">
    <property type="entry name" value="FAD-bd_FR_type"/>
</dbReference>
<evidence type="ECO:0000256" key="8">
    <source>
        <dbReference type="ARBA" id="ARBA00023004"/>
    </source>
</evidence>
<keyword evidence="9 12" id="KW-0411">Iron-sulfur</keyword>
<dbReference type="STRING" id="270498.CHK_1213"/>
<keyword evidence="6 11" id="KW-0274">FAD</keyword>
<dbReference type="SUPFAM" id="SSF63380">
    <property type="entry name" value="Riboflavin synthase domain-like"/>
    <property type="match status" value="1"/>
</dbReference>
<comment type="cofactor">
    <cofactor evidence="11">
        <name>FAD</name>
        <dbReference type="ChEBI" id="CHEBI:57692"/>
    </cofactor>
    <text evidence="11">Binds 1 FAD per subunit.</text>
</comment>
<gene>
    <name evidence="14" type="ORF">CHK_1213</name>
</gene>
<dbReference type="GO" id="GO:0006221">
    <property type="term" value="P:pyrimidine nucleotide biosynthetic process"/>
    <property type="evidence" value="ECO:0007669"/>
    <property type="project" value="InterPro"/>
</dbReference>
<dbReference type="PATRIC" id="fig|270498.16.peg.171"/>
<dbReference type="PANTHER" id="PTHR43513">
    <property type="entry name" value="DIHYDROOROTATE DEHYDROGENASE B (NAD(+)), ELECTRON TRANSFER SUBUNIT"/>
    <property type="match status" value="1"/>
</dbReference>
<dbReference type="RefSeq" id="WP_046443099.1">
    <property type="nucleotide sequence ID" value="NZ_CAUERS010000161.1"/>
</dbReference>
<dbReference type="OrthoDB" id="9789468at2"/>
<evidence type="ECO:0000256" key="3">
    <source>
        <dbReference type="ARBA" id="ARBA00022630"/>
    </source>
</evidence>
<dbReference type="PROSITE" id="PS51384">
    <property type="entry name" value="FAD_FR"/>
    <property type="match status" value="1"/>
</dbReference>
<dbReference type="Pfam" id="PF10418">
    <property type="entry name" value="DHODB_Fe-S_bind"/>
    <property type="match status" value="1"/>
</dbReference>
<dbReference type="GO" id="GO:1990663">
    <property type="term" value="F:dihydroorotate dehydrogenase (fumarate) activity"/>
    <property type="evidence" value="ECO:0007669"/>
    <property type="project" value="UniProtKB-EC"/>
</dbReference>
<comment type="cofactor">
    <cofactor evidence="10">
        <name>[2Fe-2S] cluster</name>
        <dbReference type="ChEBI" id="CHEBI:190135"/>
    </cofactor>
</comment>
<dbReference type="Gene3D" id="2.10.240.10">
    <property type="entry name" value="Dihydroorotate dehydrogenase, electron transfer subunit"/>
    <property type="match status" value="1"/>
</dbReference>
<dbReference type="InterPro" id="IPR037117">
    <property type="entry name" value="Dihydroorotate_DH_ele_sf"/>
</dbReference>
<comment type="similarity">
    <text evidence="1">Belongs to the PyrK family.</text>
</comment>
<evidence type="ECO:0000256" key="6">
    <source>
        <dbReference type="ARBA" id="ARBA00022827"/>
    </source>
</evidence>
<organism evidence="14 15">
    <name type="scientific">Christensenella hongkongensis</name>
    <dbReference type="NCBI Taxonomy" id="270498"/>
    <lineage>
        <taxon>Bacteria</taxon>
        <taxon>Bacillati</taxon>
        <taxon>Bacillota</taxon>
        <taxon>Clostridia</taxon>
        <taxon>Christensenellales</taxon>
        <taxon>Christensenellaceae</taxon>
        <taxon>Christensenella</taxon>
    </lineage>
</organism>
<dbReference type="GO" id="GO:0046872">
    <property type="term" value="F:metal ion binding"/>
    <property type="evidence" value="ECO:0007669"/>
    <property type="project" value="UniProtKB-KW"/>
</dbReference>
<feature type="binding site" evidence="12">
    <location>
        <position position="241"/>
    </location>
    <ligand>
        <name>[2Fe-2S] cluster</name>
        <dbReference type="ChEBI" id="CHEBI:190135"/>
    </ligand>
</feature>
<evidence type="ECO:0000256" key="12">
    <source>
        <dbReference type="PIRSR" id="PIRSR006816-2"/>
    </source>
</evidence>
<evidence type="ECO:0000259" key="13">
    <source>
        <dbReference type="PROSITE" id="PS51384"/>
    </source>
</evidence>
<keyword evidence="15" id="KW-1185">Reference proteome</keyword>
<dbReference type="Gene3D" id="2.40.30.10">
    <property type="entry name" value="Translation factors"/>
    <property type="match status" value="1"/>
</dbReference>
<keyword evidence="5 12" id="KW-0479">Metal-binding</keyword>
<keyword evidence="14" id="KW-0560">Oxidoreductase</keyword>
<dbReference type="InterPro" id="IPR017938">
    <property type="entry name" value="Riboflavin_synthase-like_b-brl"/>
</dbReference>
<keyword evidence="8 12" id="KW-0408">Iron</keyword>
<dbReference type="SUPFAM" id="SSF52343">
    <property type="entry name" value="Ferredoxin reductase-like, C-terminal NADP-linked domain"/>
    <property type="match status" value="1"/>
</dbReference>